<dbReference type="InterPro" id="IPR009057">
    <property type="entry name" value="Homeodomain-like_sf"/>
</dbReference>
<evidence type="ECO:0000256" key="1">
    <source>
        <dbReference type="ARBA" id="ARBA00023015"/>
    </source>
</evidence>
<dbReference type="AlphaFoldDB" id="A0A6I3LKA7"/>
<dbReference type="Proteomes" id="UP000438760">
    <property type="component" value="Unassembled WGS sequence"/>
</dbReference>
<keyword evidence="2" id="KW-0238">DNA-binding</keyword>
<dbReference type="OrthoDB" id="1096411at2"/>
<evidence type="ECO:0000256" key="3">
    <source>
        <dbReference type="ARBA" id="ARBA00023163"/>
    </source>
</evidence>
<keyword evidence="6" id="KW-1185">Reference proteome</keyword>
<protein>
    <submittedName>
        <fullName evidence="5">Helix-turn-helix domain-containing protein</fullName>
    </submittedName>
</protein>
<dbReference type="RefSeq" id="WP_155092765.1">
    <property type="nucleotide sequence ID" value="NZ_CP102754.1"/>
</dbReference>
<dbReference type="PRINTS" id="PR00032">
    <property type="entry name" value="HTHARAC"/>
</dbReference>
<comment type="caution">
    <text evidence="5">The sequence shown here is derived from an EMBL/GenBank/DDBJ whole genome shotgun (WGS) entry which is preliminary data.</text>
</comment>
<dbReference type="EMBL" id="WMJX01000027">
    <property type="protein sequence ID" value="MTG98743.1"/>
    <property type="molecule type" value="Genomic_DNA"/>
</dbReference>
<feature type="domain" description="HTH araC/xylS-type" evidence="4">
    <location>
        <begin position="171"/>
        <end position="269"/>
    </location>
</feature>
<evidence type="ECO:0000256" key="2">
    <source>
        <dbReference type="ARBA" id="ARBA00023125"/>
    </source>
</evidence>
<dbReference type="PANTHER" id="PTHR43280:SF32">
    <property type="entry name" value="TRANSCRIPTIONAL REGULATORY PROTEIN"/>
    <property type="match status" value="1"/>
</dbReference>
<proteinExistence type="predicted"/>
<gene>
    <name evidence="5" type="ORF">GJV76_11485</name>
</gene>
<accession>A0A6I3LKA7</accession>
<dbReference type="SUPFAM" id="SSF46689">
    <property type="entry name" value="Homeodomain-like"/>
    <property type="match status" value="1"/>
</dbReference>
<evidence type="ECO:0000259" key="4">
    <source>
        <dbReference type="PROSITE" id="PS01124"/>
    </source>
</evidence>
<dbReference type="PROSITE" id="PS01124">
    <property type="entry name" value="HTH_ARAC_FAMILY_2"/>
    <property type="match status" value="1"/>
</dbReference>
<dbReference type="SMART" id="SM00342">
    <property type="entry name" value="HTH_ARAC"/>
    <property type="match status" value="1"/>
</dbReference>
<dbReference type="Gene3D" id="1.10.10.60">
    <property type="entry name" value="Homeodomain-like"/>
    <property type="match status" value="1"/>
</dbReference>
<dbReference type="InterPro" id="IPR020449">
    <property type="entry name" value="Tscrpt_reg_AraC-type_HTH"/>
</dbReference>
<keyword evidence="1" id="KW-0805">Transcription regulation</keyword>
<reference evidence="5 6" key="1">
    <citation type="submission" date="2019-11" db="EMBL/GenBank/DDBJ databases">
        <title>Genome of Strain BIT-d1.</title>
        <authorList>
            <person name="Yang Y."/>
        </authorList>
    </citation>
    <scope>NUCLEOTIDE SEQUENCE [LARGE SCALE GENOMIC DNA]</scope>
    <source>
        <strain evidence="5 6">BIT-d1</strain>
    </source>
</reference>
<dbReference type="InterPro" id="IPR018060">
    <property type="entry name" value="HTH_AraC"/>
</dbReference>
<organism evidence="5 6">
    <name type="scientific">Myroides albus</name>
    <dbReference type="NCBI Taxonomy" id="2562892"/>
    <lineage>
        <taxon>Bacteria</taxon>
        <taxon>Pseudomonadati</taxon>
        <taxon>Bacteroidota</taxon>
        <taxon>Flavobacteriia</taxon>
        <taxon>Flavobacteriales</taxon>
        <taxon>Flavobacteriaceae</taxon>
        <taxon>Myroides</taxon>
    </lineage>
</organism>
<sequence length="276" mass="32550">MIESVNLPIQIPFFVGRLENIKVQEVCDFHRHNYFEFLWFTDIESQGLHYVESSELALVTDTVLLLTPNQVHKFDKVKVKGYVFQFSKEYFIDLLGAAHPFCFSANYFCAILSDVLKNHLELLVQLIEQEYSDKRRGDLLSFYFKALFVHITDVFVSREFENQVLDKTLVDFVLKLVDKNYKTQKQLSFYSNHLAVNQRTLNKVMLEHTGVSLKQFIYNRIILEAKRLLYTNDLLIKEIAFELGFKDVAHFNKVFQKQVGMSPLDFRKAYQNQFIQ</sequence>
<evidence type="ECO:0000313" key="6">
    <source>
        <dbReference type="Proteomes" id="UP000438760"/>
    </source>
</evidence>
<dbReference type="Pfam" id="PF12833">
    <property type="entry name" value="HTH_18"/>
    <property type="match status" value="1"/>
</dbReference>
<evidence type="ECO:0000313" key="5">
    <source>
        <dbReference type="EMBL" id="MTG98743.1"/>
    </source>
</evidence>
<dbReference type="GO" id="GO:0043565">
    <property type="term" value="F:sequence-specific DNA binding"/>
    <property type="evidence" value="ECO:0007669"/>
    <property type="project" value="InterPro"/>
</dbReference>
<dbReference type="PANTHER" id="PTHR43280">
    <property type="entry name" value="ARAC-FAMILY TRANSCRIPTIONAL REGULATOR"/>
    <property type="match status" value="1"/>
</dbReference>
<keyword evidence="3" id="KW-0804">Transcription</keyword>
<name>A0A6I3LKA7_9FLAO</name>
<dbReference type="GO" id="GO:0003700">
    <property type="term" value="F:DNA-binding transcription factor activity"/>
    <property type="evidence" value="ECO:0007669"/>
    <property type="project" value="InterPro"/>
</dbReference>